<evidence type="ECO:0000313" key="8">
    <source>
        <dbReference type="Proteomes" id="UP001143486"/>
    </source>
</evidence>
<name>A0A9W6II19_9PROT</name>
<dbReference type="GO" id="GO:1904680">
    <property type="term" value="F:peptide transmembrane transporter activity"/>
    <property type="evidence" value="ECO:0007669"/>
    <property type="project" value="TreeGrafter"/>
</dbReference>
<organism evidence="7 8">
    <name type="scientific">Maricaulis virginensis</name>
    <dbReference type="NCBI Taxonomy" id="144022"/>
    <lineage>
        <taxon>Bacteria</taxon>
        <taxon>Pseudomonadati</taxon>
        <taxon>Pseudomonadota</taxon>
        <taxon>Alphaproteobacteria</taxon>
        <taxon>Maricaulales</taxon>
        <taxon>Maricaulaceae</taxon>
        <taxon>Maricaulis</taxon>
    </lineage>
</organism>
<dbReference type="SUPFAM" id="SSF53850">
    <property type="entry name" value="Periplasmic binding protein-like II"/>
    <property type="match status" value="1"/>
</dbReference>
<dbReference type="RefSeq" id="WP_271185042.1">
    <property type="nucleotide sequence ID" value="NZ_BSFE01000001.1"/>
</dbReference>
<accession>A0A9W6II19</accession>
<keyword evidence="4 5" id="KW-0732">Signal</keyword>
<feature type="signal peptide" evidence="5">
    <location>
        <begin position="1"/>
        <end position="20"/>
    </location>
</feature>
<dbReference type="InterPro" id="IPR039424">
    <property type="entry name" value="SBP_5"/>
</dbReference>
<evidence type="ECO:0000256" key="4">
    <source>
        <dbReference type="ARBA" id="ARBA00022729"/>
    </source>
</evidence>
<proteinExistence type="inferred from homology"/>
<sequence length="546" mass="61489">MIRKAIISTLFLSASALVLASCGGGTPTDSDAVVLHRGNSSEPLSLDPHKASGTWENNIIGDMFIGLFTEDVSGTPVPGMAESWDVSEDGLTWTFTLREAVWSDGEPVTAGDFVYAWRRIASPATGAQYVSLLYPIAGMEEATRGELDPQDIGVRAIDDRTLEINLVNPAPYLPGLLTHYTTFPLPQHVVEQYGDEWVRPANIQVNGAYRLEDWRTNNFVHLQRNEMFFDNENVCIDDVYYYPTVDNSAAGRRVRNGELHINNDFPGQQLDFLRREIPDYVRIAPYMGTIYFSINTDLEGFSNPDVRNALGMAIDRHFIADEILRAGYEPAYSLVPPGVANYPGGVRAQWADMPIEARRERARELLEAAGYGPDNPLRFEYTYRATRDNPRVAPVVQNDWSAIAEWVEPELIVNDTQIHYDNLRAQDFQIADGGWIADYNDPYNFLFLGEYSSVPMNYSRYNNPEYDALVTEANRELDLERRGEMLARAEQMYVDDMPIIPIVYYVSKNLVNPDVTGWEDNIVDLHRTRYLCLASASEAGSEGEDG</sequence>
<dbReference type="CDD" id="cd08504">
    <property type="entry name" value="PBP2_OppA"/>
    <property type="match status" value="1"/>
</dbReference>
<reference evidence="7" key="2">
    <citation type="submission" date="2023-01" db="EMBL/GenBank/DDBJ databases">
        <authorList>
            <person name="Sun Q."/>
            <person name="Evtushenko L."/>
        </authorList>
    </citation>
    <scope>NUCLEOTIDE SEQUENCE</scope>
    <source>
        <strain evidence="7">VKM B-1513</strain>
    </source>
</reference>
<reference evidence="7" key="1">
    <citation type="journal article" date="2014" name="Int. J. Syst. Evol. Microbiol.">
        <title>Complete genome sequence of Corynebacterium casei LMG S-19264T (=DSM 44701T), isolated from a smear-ripened cheese.</title>
        <authorList>
            <consortium name="US DOE Joint Genome Institute (JGI-PGF)"/>
            <person name="Walter F."/>
            <person name="Albersmeier A."/>
            <person name="Kalinowski J."/>
            <person name="Ruckert C."/>
        </authorList>
    </citation>
    <scope>NUCLEOTIDE SEQUENCE</scope>
    <source>
        <strain evidence="7">VKM B-1513</strain>
    </source>
</reference>
<dbReference type="FunFam" id="3.90.76.10:FF:000001">
    <property type="entry name" value="Oligopeptide ABC transporter substrate-binding protein"/>
    <property type="match status" value="1"/>
</dbReference>
<dbReference type="EMBL" id="BSFE01000001">
    <property type="protein sequence ID" value="GLK50643.1"/>
    <property type="molecule type" value="Genomic_DNA"/>
</dbReference>
<dbReference type="PIRSF" id="PIRSF002741">
    <property type="entry name" value="MppA"/>
    <property type="match status" value="1"/>
</dbReference>
<evidence type="ECO:0000256" key="3">
    <source>
        <dbReference type="ARBA" id="ARBA00022448"/>
    </source>
</evidence>
<feature type="domain" description="Solute-binding protein family 5" evidence="6">
    <location>
        <begin position="75"/>
        <end position="447"/>
    </location>
</feature>
<keyword evidence="3" id="KW-0813">Transport</keyword>
<evidence type="ECO:0000256" key="5">
    <source>
        <dbReference type="SAM" id="SignalP"/>
    </source>
</evidence>
<protein>
    <submittedName>
        <fullName evidence="7">Peptide ABC transporter substrate-binding protein</fullName>
    </submittedName>
</protein>
<evidence type="ECO:0000313" key="7">
    <source>
        <dbReference type="EMBL" id="GLK50643.1"/>
    </source>
</evidence>
<dbReference type="PROSITE" id="PS51257">
    <property type="entry name" value="PROKAR_LIPOPROTEIN"/>
    <property type="match status" value="1"/>
</dbReference>
<dbReference type="InterPro" id="IPR030678">
    <property type="entry name" value="Peptide/Ni-bd"/>
</dbReference>
<dbReference type="AlphaFoldDB" id="A0A9W6II19"/>
<comment type="caution">
    <text evidence="7">The sequence shown here is derived from an EMBL/GenBank/DDBJ whole genome shotgun (WGS) entry which is preliminary data.</text>
</comment>
<dbReference type="Gene3D" id="3.10.105.10">
    <property type="entry name" value="Dipeptide-binding Protein, Domain 3"/>
    <property type="match status" value="1"/>
</dbReference>
<comment type="similarity">
    <text evidence="2">Belongs to the bacterial solute-binding protein 5 family.</text>
</comment>
<dbReference type="Proteomes" id="UP001143486">
    <property type="component" value="Unassembled WGS sequence"/>
</dbReference>
<gene>
    <name evidence="7" type="ORF">GCM10017621_01510</name>
</gene>
<keyword evidence="8" id="KW-1185">Reference proteome</keyword>
<dbReference type="Gene3D" id="3.90.76.10">
    <property type="entry name" value="Dipeptide-binding Protein, Domain 1"/>
    <property type="match status" value="1"/>
</dbReference>
<dbReference type="GO" id="GO:0030288">
    <property type="term" value="C:outer membrane-bounded periplasmic space"/>
    <property type="evidence" value="ECO:0007669"/>
    <property type="project" value="TreeGrafter"/>
</dbReference>
<comment type="subcellular location">
    <subcellularLocation>
        <location evidence="1">Periplasm</location>
    </subcellularLocation>
</comment>
<evidence type="ECO:0000256" key="2">
    <source>
        <dbReference type="ARBA" id="ARBA00005695"/>
    </source>
</evidence>
<feature type="chain" id="PRO_5040747020" evidence="5">
    <location>
        <begin position="21"/>
        <end position="546"/>
    </location>
</feature>
<evidence type="ECO:0000256" key="1">
    <source>
        <dbReference type="ARBA" id="ARBA00004418"/>
    </source>
</evidence>
<dbReference type="GO" id="GO:0015833">
    <property type="term" value="P:peptide transport"/>
    <property type="evidence" value="ECO:0007669"/>
    <property type="project" value="TreeGrafter"/>
</dbReference>
<dbReference type="InterPro" id="IPR000914">
    <property type="entry name" value="SBP_5_dom"/>
</dbReference>
<dbReference type="PANTHER" id="PTHR30290:SF10">
    <property type="entry name" value="PERIPLASMIC OLIGOPEPTIDE-BINDING PROTEIN-RELATED"/>
    <property type="match status" value="1"/>
</dbReference>
<dbReference type="Pfam" id="PF00496">
    <property type="entry name" value="SBP_bac_5"/>
    <property type="match status" value="1"/>
</dbReference>
<dbReference type="PANTHER" id="PTHR30290">
    <property type="entry name" value="PERIPLASMIC BINDING COMPONENT OF ABC TRANSPORTER"/>
    <property type="match status" value="1"/>
</dbReference>
<dbReference type="GO" id="GO:0043190">
    <property type="term" value="C:ATP-binding cassette (ABC) transporter complex"/>
    <property type="evidence" value="ECO:0007669"/>
    <property type="project" value="InterPro"/>
</dbReference>
<evidence type="ECO:0000259" key="6">
    <source>
        <dbReference type="Pfam" id="PF00496"/>
    </source>
</evidence>
<dbReference type="Gene3D" id="3.40.190.10">
    <property type="entry name" value="Periplasmic binding protein-like II"/>
    <property type="match status" value="1"/>
</dbReference>